<organism evidence="1">
    <name type="scientific">Oscillatoriales cyanobacterium SpSt-402</name>
    <dbReference type="NCBI Taxonomy" id="2282168"/>
    <lineage>
        <taxon>Bacteria</taxon>
        <taxon>Bacillati</taxon>
        <taxon>Cyanobacteriota</taxon>
        <taxon>Cyanophyceae</taxon>
        <taxon>Oscillatoriophycideae</taxon>
        <taxon>Oscillatoriales</taxon>
    </lineage>
</organism>
<evidence type="ECO:0000313" key="1">
    <source>
        <dbReference type="EMBL" id="HGW95017.1"/>
    </source>
</evidence>
<proteinExistence type="predicted"/>
<sequence length="297" mass="32720">MLASVKSLLSSIVDYAGLFPPAKLGIREALRKYAQHQLSADTWMLNHFVLPISRLDEFVALLPEFSLRRCSLSLILSTDLQGAIAQSLTEQFTYVRSLNILNTSVAAVEFPPISPKEIAQILPILSSDIELFFEIPLSANLESYLVVLQQTGAAAKVRTGGITMDAFPTALQLSQFILSCAKAHIPFKATAGLHHALPSSYPITYEPNSCSACMHGFLNVAILSTLACQQKIALEEAQTVLQDRSISNFDFTDDGVTWQGHQLKLADIDAVRRRFFRSFGSCSFQEPIDALKELNLL</sequence>
<accession>A0A832H4X0</accession>
<dbReference type="EMBL" id="DSRD01000753">
    <property type="protein sequence ID" value="HGW95017.1"/>
    <property type="molecule type" value="Genomic_DNA"/>
</dbReference>
<gene>
    <name evidence="1" type="ORF">ENR47_12150</name>
</gene>
<comment type="caution">
    <text evidence="1">The sequence shown here is derived from an EMBL/GenBank/DDBJ whole genome shotgun (WGS) entry which is preliminary data.</text>
</comment>
<reference evidence="1" key="1">
    <citation type="journal article" date="2020" name="mSystems">
        <title>Genome- and Community-Level Interaction Insights into Carbon Utilization and Element Cycling Functions of Hydrothermarchaeota in Hydrothermal Sediment.</title>
        <authorList>
            <person name="Zhou Z."/>
            <person name="Liu Y."/>
            <person name="Xu W."/>
            <person name="Pan J."/>
            <person name="Luo Z.H."/>
            <person name="Li M."/>
        </authorList>
    </citation>
    <scope>NUCLEOTIDE SEQUENCE [LARGE SCALE GENOMIC DNA]</scope>
    <source>
        <strain evidence="1">SpSt-402</strain>
    </source>
</reference>
<dbReference type="AlphaFoldDB" id="A0A832H4X0"/>
<protein>
    <submittedName>
        <fullName evidence="1">Uncharacterized protein</fullName>
    </submittedName>
</protein>
<name>A0A832H4X0_9CYAN</name>